<keyword evidence="2" id="KW-1185">Reference proteome</keyword>
<organism evidence="1 2">
    <name type="scientific">Mucilaginibacter ximonensis</name>
    <dbReference type="NCBI Taxonomy" id="538021"/>
    <lineage>
        <taxon>Bacteria</taxon>
        <taxon>Pseudomonadati</taxon>
        <taxon>Bacteroidota</taxon>
        <taxon>Sphingobacteriia</taxon>
        <taxon>Sphingobacteriales</taxon>
        <taxon>Sphingobacteriaceae</taxon>
        <taxon>Mucilaginibacter</taxon>
    </lineage>
</organism>
<dbReference type="EMBL" id="JBHUPD010000002">
    <property type="protein sequence ID" value="MFD2873453.1"/>
    <property type="molecule type" value="Genomic_DNA"/>
</dbReference>
<gene>
    <name evidence="1" type="ORF">ACFS5N_13290</name>
</gene>
<comment type="caution">
    <text evidence="1">The sequence shown here is derived from an EMBL/GenBank/DDBJ whole genome shotgun (WGS) entry which is preliminary data.</text>
</comment>
<evidence type="ECO:0000313" key="1">
    <source>
        <dbReference type="EMBL" id="MFD2873453.1"/>
    </source>
</evidence>
<protein>
    <submittedName>
        <fullName evidence="1">Uncharacterized protein</fullName>
    </submittedName>
</protein>
<dbReference type="Proteomes" id="UP001597557">
    <property type="component" value="Unassembled WGS sequence"/>
</dbReference>
<sequence>MKTINQKPAVSKLVAQFDAQLKEIIMNDLKMLKGAKVQFLRAIKNEQLSVA</sequence>
<dbReference type="RefSeq" id="WP_377186224.1">
    <property type="nucleotide sequence ID" value="NZ_JBHUPD010000002.1"/>
</dbReference>
<evidence type="ECO:0000313" key="2">
    <source>
        <dbReference type="Proteomes" id="UP001597557"/>
    </source>
</evidence>
<reference evidence="2" key="1">
    <citation type="journal article" date="2019" name="Int. J. Syst. Evol. Microbiol.">
        <title>The Global Catalogue of Microorganisms (GCM) 10K type strain sequencing project: providing services to taxonomists for standard genome sequencing and annotation.</title>
        <authorList>
            <consortium name="The Broad Institute Genomics Platform"/>
            <consortium name="The Broad Institute Genome Sequencing Center for Infectious Disease"/>
            <person name="Wu L."/>
            <person name="Ma J."/>
        </authorList>
    </citation>
    <scope>NUCLEOTIDE SEQUENCE [LARGE SCALE GENOMIC DNA]</scope>
    <source>
        <strain evidence="2">KCTC 22437</strain>
    </source>
</reference>
<accession>A0ABW5YDL4</accession>
<proteinExistence type="predicted"/>
<name>A0ABW5YDL4_9SPHI</name>